<dbReference type="PANTHER" id="PTHR45626:SF50">
    <property type="entry name" value="TRANSCRIPTION TERMINATION FACTOR 2"/>
    <property type="match status" value="1"/>
</dbReference>
<dbReference type="CDD" id="cd18793">
    <property type="entry name" value="SF2_C_SNF"/>
    <property type="match status" value="1"/>
</dbReference>
<name>A0A0N4UEJ9_DRAME</name>
<evidence type="ECO:0000256" key="1">
    <source>
        <dbReference type="ARBA" id="ARBA00022741"/>
    </source>
</evidence>
<evidence type="ECO:0000256" key="2">
    <source>
        <dbReference type="ARBA" id="ARBA00022801"/>
    </source>
</evidence>
<dbReference type="PROSITE" id="PS51192">
    <property type="entry name" value="HELICASE_ATP_BIND_1"/>
    <property type="match status" value="1"/>
</dbReference>
<feature type="domain" description="Helicase C-terminal" evidence="5">
    <location>
        <begin position="347"/>
        <end position="466"/>
    </location>
</feature>
<reference evidence="6 8" key="2">
    <citation type="submission" date="2018-11" db="EMBL/GenBank/DDBJ databases">
        <authorList>
            <consortium name="Pathogen Informatics"/>
        </authorList>
    </citation>
    <scope>NUCLEOTIDE SEQUENCE [LARGE SCALE GENOMIC DNA]</scope>
</reference>
<dbReference type="PANTHER" id="PTHR45626">
    <property type="entry name" value="TRANSCRIPTION TERMINATION FACTOR 2-RELATED"/>
    <property type="match status" value="1"/>
</dbReference>
<dbReference type="Gene3D" id="3.40.50.300">
    <property type="entry name" value="P-loop containing nucleotide triphosphate hydrolases"/>
    <property type="match status" value="1"/>
</dbReference>
<proteinExistence type="predicted"/>
<dbReference type="InterPro" id="IPR050628">
    <property type="entry name" value="SNF2_RAD54_helicase_TF"/>
</dbReference>
<dbReference type="Pfam" id="PF00176">
    <property type="entry name" value="SNF2-rel_dom"/>
    <property type="match status" value="1"/>
</dbReference>
<reference evidence="9" key="1">
    <citation type="submission" date="2017-02" db="UniProtKB">
        <authorList>
            <consortium name="WormBaseParasite"/>
        </authorList>
    </citation>
    <scope>IDENTIFICATION</scope>
</reference>
<dbReference type="PROSITE" id="PS51194">
    <property type="entry name" value="HELICASE_CTER"/>
    <property type="match status" value="1"/>
</dbReference>
<dbReference type="WBParaSite" id="DME_0000580901-mRNA-1">
    <property type="protein sequence ID" value="DME_0000580901-mRNA-1"/>
    <property type="gene ID" value="DME_0000580901"/>
</dbReference>
<dbReference type="InterPro" id="IPR038718">
    <property type="entry name" value="SNF2-like_sf"/>
</dbReference>
<evidence type="ECO:0000259" key="4">
    <source>
        <dbReference type="PROSITE" id="PS51192"/>
    </source>
</evidence>
<evidence type="ECO:0000313" key="8">
    <source>
        <dbReference type="Proteomes" id="UP000274756"/>
    </source>
</evidence>
<dbReference type="InterPro" id="IPR049730">
    <property type="entry name" value="SNF2/RAD54-like_C"/>
</dbReference>
<gene>
    <name evidence="6" type="ORF">DME_LOCUS803</name>
</gene>
<dbReference type="InterPro" id="IPR027417">
    <property type="entry name" value="P-loop_NTPase"/>
</dbReference>
<dbReference type="OrthoDB" id="423559at2759"/>
<keyword evidence="3" id="KW-0067">ATP-binding</keyword>
<dbReference type="Proteomes" id="UP000274756">
    <property type="component" value="Unassembled WGS sequence"/>
</dbReference>
<dbReference type="GO" id="GO:0005634">
    <property type="term" value="C:nucleus"/>
    <property type="evidence" value="ECO:0007669"/>
    <property type="project" value="TreeGrafter"/>
</dbReference>
<dbReference type="InterPro" id="IPR014001">
    <property type="entry name" value="Helicase_ATP-bd"/>
</dbReference>
<evidence type="ECO:0000313" key="9">
    <source>
        <dbReference type="WBParaSite" id="DME_0000580901-mRNA-1"/>
    </source>
</evidence>
<dbReference type="GO" id="GO:0008094">
    <property type="term" value="F:ATP-dependent activity, acting on DNA"/>
    <property type="evidence" value="ECO:0007669"/>
    <property type="project" value="TreeGrafter"/>
</dbReference>
<keyword evidence="8" id="KW-1185">Reference proteome</keyword>
<dbReference type="InterPro" id="IPR000330">
    <property type="entry name" value="SNF2_N"/>
</dbReference>
<evidence type="ECO:0000259" key="5">
    <source>
        <dbReference type="PROSITE" id="PS51194"/>
    </source>
</evidence>
<organism evidence="7 9">
    <name type="scientific">Dracunculus medinensis</name>
    <name type="common">Guinea worm</name>
    <dbReference type="NCBI Taxonomy" id="318479"/>
    <lineage>
        <taxon>Eukaryota</taxon>
        <taxon>Metazoa</taxon>
        <taxon>Ecdysozoa</taxon>
        <taxon>Nematoda</taxon>
        <taxon>Chromadorea</taxon>
        <taxon>Rhabditida</taxon>
        <taxon>Spirurina</taxon>
        <taxon>Dracunculoidea</taxon>
        <taxon>Dracunculidae</taxon>
        <taxon>Dracunculus</taxon>
    </lineage>
</organism>
<sequence length="466" mass="53383">MTKHGTIIQEVGKYPTVISGIVILYNISIASAPNGEETNTPEGLNTELMPHQKQGLTWLLWREKQSFSGGILADDMGLGKTLSMVSLIVHQKNEGTKIRKNFEIVENSGEKQNRMLFYHATLVITPASLLFQWEAEIKKHVKPGFLSVLIFHGSKQKRECDPKRYCFSIAQFDVVLTTYGLIISEIGEKKKRKDHDDNSSYSSLNSHIFFYFQRLQSSLMKIAWERIILDEAHQIRNKMSSISKACCKLMGHSRWCITGTPLQNKLWDLFPLIRFLRISPFDEEVIWKEWIMTSRKRITVAIFWTISIVVNNDDAVRFFEFFITGGVRKIVDGKFQAMGCMFVLLLRLRQACVHFALIKEVIVIVSQWTSLLKVVEYHLKLRSIDFTSITGKVLPEERNARVKSFNEIKSGPSVMLLSLTAGAVGLNLVGGNHLFLTDLHWNPALEQQACDRIYRMGQIKNVFIHK</sequence>
<dbReference type="AlphaFoldDB" id="A0A0N4UEJ9"/>
<dbReference type="CDD" id="cd18008">
    <property type="entry name" value="DEXDc_SHPRH-like"/>
    <property type="match status" value="1"/>
</dbReference>
<keyword evidence="2" id="KW-0378">Hydrolase</keyword>
<dbReference type="Pfam" id="PF00271">
    <property type="entry name" value="Helicase_C"/>
    <property type="match status" value="1"/>
</dbReference>
<dbReference type="Proteomes" id="UP000038040">
    <property type="component" value="Unplaced"/>
</dbReference>
<dbReference type="EMBL" id="UYYG01000008">
    <property type="protein sequence ID" value="VDN50830.1"/>
    <property type="molecule type" value="Genomic_DNA"/>
</dbReference>
<evidence type="ECO:0000256" key="3">
    <source>
        <dbReference type="ARBA" id="ARBA00022840"/>
    </source>
</evidence>
<accession>A0A0N4UEJ9</accession>
<dbReference type="InterPro" id="IPR001650">
    <property type="entry name" value="Helicase_C-like"/>
</dbReference>
<keyword evidence="1" id="KW-0547">Nucleotide-binding</keyword>
<dbReference type="SMART" id="SM00487">
    <property type="entry name" value="DEXDc"/>
    <property type="match status" value="1"/>
</dbReference>
<evidence type="ECO:0000313" key="6">
    <source>
        <dbReference type="EMBL" id="VDN50830.1"/>
    </source>
</evidence>
<dbReference type="GO" id="GO:0005524">
    <property type="term" value="F:ATP binding"/>
    <property type="evidence" value="ECO:0007669"/>
    <property type="project" value="UniProtKB-KW"/>
</dbReference>
<dbReference type="STRING" id="318479.A0A0N4UEJ9"/>
<dbReference type="Gene3D" id="3.40.50.10810">
    <property type="entry name" value="Tandem AAA-ATPase domain"/>
    <property type="match status" value="1"/>
</dbReference>
<evidence type="ECO:0000313" key="7">
    <source>
        <dbReference type="Proteomes" id="UP000038040"/>
    </source>
</evidence>
<dbReference type="GO" id="GO:0006281">
    <property type="term" value="P:DNA repair"/>
    <property type="evidence" value="ECO:0007669"/>
    <property type="project" value="TreeGrafter"/>
</dbReference>
<dbReference type="SUPFAM" id="SSF52540">
    <property type="entry name" value="P-loop containing nucleoside triphosphate hydrolases"/>
    <property type="match status" value="2"/>
</dbReference>
<dbReference type="SMART" id="SM00490">
    <property type="entry name" value="HELICc"/>
    <property type="match status" value="1"/>
</dbReference>
<dbReference type="GO" id="GO:0016787">
    <property type="term" value="F:hydrolase activity"/>
    <property type="evidence" value="ECO:0007669"/>
    <property type="project" value="UniProtKB-KW"/>
</dbReference>
<protein>
    <submittedName>
        <fullName evidence="9">Helicase ATP-binding domain-containing protein</fullName>
    </submittedName>
</protein>
<feature type="domain" description="Helicase ATP-binding" evidence="4">
    <location>
        <begin position="61"/>
        <end position="279"/>
    </location>
</feature>